<dbReference type="PANTHER" id="PTHR10394">
    <property type="entry name" value="40S RIBOSOMAL PROTEIN S8"/>
    <property type="match status" value="1"/>
</dbReference>
<dbReference type="GO" id="GO:1990904">
    <property type="term" value="C:ribonucleoprotein complex"/>
    <property type="evidence" value="ECO:0007669"/>
    <property type="project" value="UniProtKB-KW"/>
</dbReference>
<proteinExistence type="inferred from homology"/>
<dbReference type="AlphaFoldDB" id="A0A7C4D2C7"/>
<comment type="subunit">
    <text evidence="5">Part of the 30S ribosomal subunit.</text>
</comment>
<evidence type="ECO:0000256" key="1">
    <source>
        <dbReference type="ARBA" id="ARBA00005257"/>
    </source>
</evidence>
<name>A0A7C4D2C7_THEPE</name>
<reference evidence="6" key="1">
    <citation type="journal article" date="2020" name="mSystems">
        <title>Genome- and Community-Level Interaction Insights into Carbon Utilization and Element Cycling Functions of Hydrothermarchaeota in Hydrothermal Sediment.</title>
        <authorList>
            <person name="Zhou Z."/>
            <person name="Liu Y."/>
            <person name="Xu W."/>
            <person name="Pan J."/>
            <person name="Luo Z.H."/>
            <person name="Li M."/>
        </authorList>
    </citation>
    <scope>NUCLEOTIDE SEQUENCE</scope>
    <source>
        <strain evidence="6">SpSt-649</strain>
    </source>
</reference>
<dbReference type="Gene3D" id="2.40.10.310">
    <property type="match status" value="1"/>
</dbReference>
<comment type="caution">
    <text evidence="6">The sequence shown here is derived from an EMBL/GenBank/DDBJ whole genome shotgun (WGS) entry which is preliminary data.</text>
</comment>
<keyword evidence="2 5" id="KW-0689">Ribosomal protein</keyword>
<dbReference type="CDD" id="cd11382">
    <property type="entry name" value="Ribosomal_S8e"/>
    <property type="match status" value="1"/>
</dbReference>
<dbReference type="InterPro" id="IPR020919">
    <property type="entry name" value="Ribosomal_protein_eS8_arc"/>
</dbReference>
<keyword evidence="3 5" id="KW-0687">Ribonucleoprotein</keyword>
<dbReference type="PROSITE" id="PS50890">
    <property type="entry name" value="PUA"/>
    <property type="match status" value="1"/>
</dbReference>
<dbReference type="Pfam" id="PF01201">
    <property type="entry name" value="Ribosomal_S8e"/>
    <property type="match status" value="1"/>
</dbReference>
<evidence type="ECO:0000256" key="4">
    <source>
        <dbReference type="ARBA" id="ARBA00035277"/>
    </source>
</evidence>
<dbReference type="EMBL" id="DTBQ01000103">
    <property type="protein sequence ID" value="HGM46854.1"/>
    <property type="molecule type" value="Genomic_DNA"/>
</dbReference>
<evidence type="ECO:0000313" key="6">
    <source>
        <dbReference type="EMBL" id="HGM46854.1"/>
    </source>
</evidence>
<dbReference type="GO" id="GO:0006412">
    <property type="term" value="P:translation"/>
    <property type="evidence" value="ECO:0007669"/>
    <property type="project" value="UniProtKB-UniRule"/>
</dbReference>
<dbReference type="HAMAP" id="MF_00029">
    <property type="entry name" value="Ribosomal_eS8"/>
    <property type="match status" value="1"/>
</dbReference>
<evidence type="ECO:0000256" key="2">
    <source>
        <dbReference type="ARBA" id="ARBA00022980"/>
    </source>
</evidence>
<dbReference type="InterPro" id="IPR001047">
    <property type="entry name" value="Ribosomal_eS8"/>
</dbReference>
<evidence type="ECO:0000256" key="5">
    <source>
        <dbReference type="HAMAP-Rule" id="MF_00029"/>
    </source>
</evidence>
<dbReference type="GO" id="GO:0005840">
    <property type="term" value="C:ribosome"/>
    <property type="evidence" value="ECO:0007669"/>
    <property type="project" value="UniProtKB-KW"/>
</dbReference>
<dbReference type="GO" id="GO:0003735">
    <property type="term" value="F:structural constituent of ribosome"/>
    <property type="evidence" value="ECO:0007669"/>
    <property type="project" value="InterPro"/>
</dbReference>
<evidence type="ECO:0000256" key="3">
    <source>
        <dbReference type="ARBA" id="ARBA00023274"/>
    </source>
</evidence>
<sequence>MGVYHGNDLKKITGGVKGRHVKVKRKYWIGRYPTLTTIGEKTSVRITRTKGGGVKIRVKVAAEANVYVPKEGKTVKAKIIKLIDNPADRNLARRGILTKGALIQTSVGKAKVTSRPGQDGVVNAVLVE</sequence>
<protein>
    <recommendedName>
        <fullName evidence="4 5">Small ribosomal subunit protein eS8</fullName>
    </recommendedName>
</protein>
<dbReference type="InterPro" id="IPR022309">
    <property type="entry name" value="Ribosomal_Se8/biogenesis_NSA2"/>
</dbReference>
<comment type="similarity">
    <text evidence="1 5">Belongs to the eukaryotic ribosomal protein eS8 family.</text>
</comment>
<organism evidence="6">
    <name type="scientific">Thermofilum pendens</name>
    <dbReference type="NCBI Taxonomy" id="2269"/>
    <lineage>
        <taxon>Archaea</taxon>
        <taxon>Thermoproteota</taxon>
        <taxon>Thermoprotei</taxon>
        <taxon>Thermofilales</taxon>
        <taxon>Thermofilaceae</taxon>
        <taxon>Thermofilum</taxon>
    </lineage>
</organism>
<accession>A0A7C4D2C7</accession>
<dbReference type="NCBIfam" id="TIGR00307">
    <property type="entry name" value="eS8"/>
    <property type="match status" value="1"/>
</dbReference>
<gene>
    <name evidence="5" type="primary">rps8e</name>
    <name evidence="6" type="ORF">ENU21_03750</name>
</gene>